<name>A0A068CD50_9CAUD</name>
<feature type="compositionally biased region" description="Basic and acidic residues" evidence="1">
    <location>
        <begin position="123"/>
        <end position="132"/>
    </location>
</feature>
<evidence type="ECO:0000313" key="3">
    <source>
        <dbReference type="Proteomes" id="UP000027390"/>
    </source>
</evidence>
<evidence type="ECO:0000256" key="1">
    <source>
        <dbReference type="SAM" id="MobiDB-lite"/>
    </source>
</evidence>
<accession>A0A068CD50</accession>
<reference evidence="2 3" key="1">
    <citation type="submission" date="2014-03" db="EMBL/GenBank/DDBJ databases">
        <authorList>
            <person name="Churilla B.M."/>
            <person name="Abrahim M.R."/>
            <person name="Burke K.A."/>
            <person name="Yu V.J."/>
            <person name="Adkins N.L."/>
            <person name="Cohen K.L."/>
            <person name="Colicchio M.A."/>
            <person name="Fasoranti T.O."/>
            <person name="Genkil J.S."/>
            <person name="Kramer Z.J."/>
            <person name="Prout A.K."/>
            <person name="Schafer C.E."/>
            <person name="Schwarz A.G."/>
            <person name="Tish M."/>
            <person name="Vispute N."/>
            <person name="Wilkes K.E."/>
            <person name="Williams C.R."/>
            <person name="Xiao X."/>
            <person name="Yoder B.A."/>
            <person name="Lapin J.S."/>
            <person name="Ott C.T."/>
            <person name="Walburn T.D."/>
            <person name="Bradley K.W."/>
            <person name="Clarke D.Q."/>
            <person name="Lewis M.F."/>
            <person name="Barker L.P."/>
            <person name="Bailey C."/>
            <person name="Asai D.J."/>
            <person name="Bowman C.A."/>
            <person name="Russell D.A."/>
            <person name="Pope W.H."/>
            <person name="Jacobs-Sera D."/>
            <person name="Hendrix R.W."/>
            <person name="Hatfull G.F."/>
        </authorList>
    </citation>
    <scope>NUCLEOTIDE SEQUENCE [LARGE SCALE GENOMIC DNA]</scope>
</reference>
<proteinExistence type="predicted"/>
<feature type="region of interest" description="Disordered" evidence="1">
    <location>
        <begin position="109"/>
        <end position="133"/>
    </location>
</feature>
<sequence>MALTYARDNIRYSRTAIDQAVAEGFAKAFETAKGIFYVLKTDQGSFKVTPDMIDEDGMSPEEQAEEEDFHRQAYLAEQGYERFLETRYADAIAEEDRWERLNGARDYWEDKGEAEPTVDEVDELAREERDRAEDWEDTEAAIIRGENALLGRFGVHF</sequence>
<organism evidence="2 3">
    <name type="scientific">Mycobacterium phage Willis</name>
    <dbReference type="NCBI Taxonomy" id="1486404"/>
    <lineage>
        <taxon>Viruses</taxon>
        <taxon>Duplodnaviria</taxon>
        <taxon>Heunggongvirae</taxon>
        <taxon>Uroviricota</taxon>
        <taxon>Caudoviricetes</taxon>
        <taxon>Ceeclamvirinae</taxon>
        <taxon>Bixzunavirus</taxon>
        <taxon>Bixzunavirus Bxz1</taxon>
    </lineage>
</organism>
<protein>
    <submittedName>
        <fullName evidence="2">Uncharacterized protein</fullName>
    </submittedName>
</protein>
<gene>
    <name evidence="2" type="primary">149</name>
    <name evidence="2" type="ORF">PBI_WILLIS_149</name>
</gene>
<dbReference type="EMBL" id="KJ595575">
    <property type="protein sequence ID" value="AID18225.1"/>
    <property type="molecule type" value="Genomic_DNA"/>
</dbReference>
<dbReference type="Proteomes" id="UP000027390">
    <property type="component" value="Segment"/>
</dbReference>
<evidence type="ECO:0000313" key="2">
    <source>
        <dbReference type="EMBL" id="AID18225.1"/>
    </source>
</evidence>